<dbReference type="SMART" id="SM00954">
    <property type="entry name" value="RelA_SpoT"/>
    <property type="match status" value="1"/>
</dbReference>
<feature type="domain" description="RelA/SpoT" evidence="2">
    <location>
        <begin position="64"/>
        <end position="187"/>
    </location>
</feature>
<comment type="caution">
    <text evidence="3">The sequence shown here is derived from an EMBL/GenBank/DDBJ whole genome shotgun (WGS) entry which is preliminary data.</text>
</comment>
<evidence type="ECO:0000313" key="4">
    <source>
        <dbReference type="Proteomes" id="UP000245283"/>
    </source>
</evidence>
<dbReference type="GO" id="GO:0016301">
    <property type="term" value="F:kinase activity"/>
    <property type="evidence" value="ECO:0007669"/>
    <property type="project" value="UniProtKB-KW"/>
</dbReference>
<dbReference type="Gene3D" id="3.30.460.10">
    <property type="entry name" value="Beta Polymerase, domain 2"/>
    <property type="match status" value="1"/>
</dbReference>
<keyword evidence="3" id="KW-0808">Transferase</keyword>
<dbReference type="InterPro" id="IPR043519">
    <property type="entry name" value="NT_sf"/>
</dbReference>
<feature type="region of interest" description="Disordered" evidence="1">
    <location>
        <begin position="221"/>
        <end position="260"/>
    </location>
</feature>
<dbReference type="Pfam" id="PF04607">
    <property type="entry name" value="RelA_SpoT"/>
    <property type="match status" value="1"/>
</dbReference>
<dbReference type="PANTHER" id="PTHR47837:SF2">
    <property type="entry name" value="GTP PYROPHOSPHOKINASE YWAC"/>
    <property type="match status" value="1"/>
</dbReference>
<sequence>MSEGNELSVSGRPDAAQVYERLSKIRRLLMTREFGLQEILTKIDILRSEFQYSHDYNPIEHVSSRVKSLDSIISKTHRKGIPFTADDIGANLLDIAGIRLTCSFVSDTYTMRDLLLSQNDLTLIRERDYIKDPKPNGYQSLHLIIEVPVFLAEGPERVPVEIQLRTVAMDFWASLEHKIHYKDDSDVPRHLTDALKLAADMSSSLDVSMERIHNEILDLHAKEEASRTGSVGEQEDDSATTTGTRRVHHPAAQRQAMSDDSQELFQAVLESFGFERQGD</sequence>
<evidence type="ECO:0000256" key="1">
    <source>
        <dbReference type="SAM" id="MobiDB-lite"/>
    </source>
</evidence>
<keyword evidence="4" id="KW-1185">Reference proteome</keyword>
<gene>
    <name evidence="3" type="ORF">DD236_11450</name>
</gene>
<dbReference type="SUPFAM" id="SSF81301">
    <property type="entry name" value="Nucleotidyltransferase"/>
    <property type="match status" value="1"/>
</dbReference>
<keyword evidence="3" id="KW-0418">Kinase</keyword>
<accession>A0A2V1K651</accession>
<evidence type="ECO:0000313" key="3">
    <source>
        <dbReference type="EMBL" id="PWF24462.1"/>
    </source>
</evidence>
<protein>
    <submittedName>
        <fullName evidence="3">GTP pyrophosphokinase</fullName>
    </submittedName>
</protein>
<dbReference type="InterPro" id="IPR007685">
    <property type="entry name" value="RelA_SpoT"/>
</dbReference>
<dbReference type="PANTHER" id="PTHR47837">
    <property type="entry name" value="GTP PYROPHOSPHOKINASE YJBM"/>
    <property type="match status" value="1"/>
</dbReference>
<evidence type="ECO:0000259" key="2">
    <source>
        <dbReference type="SMART" id="SM00954"/>
    </source>
</evidence>
<dbReference type="InterPro" id="IPR052366">
    <property type="entry name" value="GTP_Pyrophosphokinase"/>
</dbReference>
<dbReference type="Proteomes" id="UP000245283">
    <property type="component" value="Unassembled WGS sequence"/>
</dbReference>
<dbReference type="CDD" id="cd05399">
    <property type="entry name" value="NT_Rel-Spo_like"/>
    <property type="match status" value="1"/>
</dbReference>
<reference evidence="4" key="1">
    <citation type="submission" date="2018-05" db="EMBL/GenBank/DDBJ databases">
        <authorList>
            <person name="Li Y."/>
        </authorList>
    </citation>
    <scope>NUCLEOTIDE SEQUENCE [LARGE SCALE GENOMIC DNA]</scope>
    <source>
        <strain evidence="4">sk1b4</strain>
    </source>
</reference>
<dbReference type="OrthoDB" id="9789634at2"/>
<dbReference type="AlphaFoldDB" id="A0A2V1K651"/>
<dbReference type="GO" id="GO:0015969">
    <property type="term" value="P:guanosine tetraphosphate metabolic process"/>
    <property type="evidence" value="ECO:0007669"/>
    <property type="project" value="InterPro"/>
</dbReference>
<dbReference type="Gene3D" id="1.10.287.860">
    <property type="entry name" value="Nucleotidyltransferase"/>
    <property type="match status" value="1"/>
</dbReference>
<name>A0A2V1K651_9ACTO</name>
<proteinExistence type="predicted"/>
<dbReference type="EMBL" id="QETB01000007">
    <property type="protein sequence ID" value="PWF24462.1"/>
    <property type="molecule type" value="Genomic_DNA"/>
</dbReference>
<organism evidence="3 4">
    <name type="scientific">Ancrocorticia populi</name>
    <dbReference type="NCBI Taxonomy" id="2175228"/>
    <lineage>
        <taxon>Bacteria</taxon>
        <taxon>Bacillati</taxon>
        <taxon>Actinomycetota</taxon>
        <taxon>Actinomycetes</taxon>
        <taxon>Actinomycetales</taxon>
        <taxon>Actinomycetaceae</taxon>
        <taxon>Ancrocorticia</taxon>
    </lineage>
</organism>